<name>A0A0A9YQD8_LYGHE</name>
<proteinExistence type="predicted"/>
<dbReference type="AlphaFoldDB" id="A0A0A9YQD8"/>
<feature type="region of interest" description="Disordered" evidence="1">
    <location>
        <begin position="21"/>
        <end position="118"/>
    </location>
</feature>
<sequence>DEIIDELERLVDRLDAILSSARGWVEPGPTDGTDSPEQRRISVGESLGIESGGEPLAPPEETANRHDSTISSNDGESSIIGSSQLNISVAQQPLRETPMDLDHFPTHSTDLEEGGLPDNQWAEVMREYEERLRYDGPRELYNQADLTWEDAGPCPTCYESGIAREEGVHECMEKTNNDST</sequence>
<reference evidence="2" key="1">
    <citation type="journal article" date="2014" name="PLoS ONE">
        <title>Transcriptome-Based Identification of ABC Transporters in the Western Tarnished Plant Bug Lygus hesperus.</title>
        <authorList>
            <person name="Hull J.J."/>
            <person name="Chaney K."/>
            <person name="Geib S.M."/>
            <person name="Fabrick J.A."/>
            <person name="Brent C.S."/>
            <person name="Walsh D."/>
            <person name="Lavine L.C."/>
        </authorList>
    </citation>
    <scope>NUCLEOTIDE SEQUENCE</scope>
</reference>
<accession>A0A0A9YQD8</accession>
<organism evidence="2">
    <name type="scientific">Lygus hesperus</name>
    <name type="common">Western plant bug</name>
    <dbReference type="NCBI Taxonomy" id="30085"/>
    <lineage>
        <taxon>Eukaryota</taxon>
        <taxon>Metazoa</taxon>
        <taxon>Ecdysozoa</taxon>
        <taxon>Arthropoda</taxon>
        <taxon>Hexapoda</taxon>
        <taxon>Insecta</taxon>
        <taxon>Pterygota</taxon>
        <taxon>Neoptera</taxon>
        <taxon>Paraneoptera</taxon>
        <taxon>Hemiptera</taxon>
        <taxon>Heteroptera</taxon>
        <taxon>Panheteroptera</taxon>
        <taxon>Cimicomorpha</taxon>
        <taxon>Miridae</taxon>
        <taxon>Mirini</taxon>
        <taxon>Lygus</taxon>
    </lineage>
</organism>
<evidence type="ECO:0000256" key="1">
    <source>
        <dbReference type="SAM" id="MobiDB-lite"/>
    </source>
</evidence>
<protein>
    <submittedName>
        <fullName evidence="2">Alpha-S2-casein</fullName>
    </submittedName>
</protein>
<dbReference type="EMBL" id="GBHO01008347">
    <property type="protein sequence ID" value="JAG35257.1"/>
    <property type="molecule type" value="Transcribed_RNA"/>
</dbReference>
<reference evidence="2" key="2">
    <citation type="submission" date="2014-07" db="EMBL/GenBank/DDBJ databases">
        <authorList>
            <person name="Hull J."/>
        </authorList>
    </citation>
    <scope>NUCLEOTIDE SEQUENCE</scope>
</reference>
<feature type="non-terminal residue" evidence="2">
    <location>
        <position position="1"/>
    </location>
</feature>
<evidence type="ECO:0000313" key="2">
    <source>
        <dbReference type="EMBL" id="JAG35257.1"/>
    </source>
</evidence>
<feature type="compositionally biased region" description="Polar residues" evidence="1">
    <location>
        <begin position="69"/>
        <end position="91"/>
    </location>
</feature>
<gene>
    <name evidence="2" type="primary">CSN1S2</name>
    <name evidence="2" type="ORF">CM83_103082</name>
</gene>